<dbReference type="FunFam" id="3.30.200.20:FF:000409">
    <property type="entry name" value="serine/threonine-protein kinase haspin"/>
    <property type="match status" value="1"/>
</dbReference>
<dbReference type="GO" id="GO:0000278">
    <property type="term" value="P:mitotic cell cycle"/>
    <property type="evidence" value="ECO:0007669"/>
    <property type="project" value="TreeGrafter"/>
</dbReference>
<evidence type="ECO:0000256" key="7">
    <source>
        <dbReference type="ARBA" id="ARBA00022490"/>
    </source>
</evidence>
<keyword evidence="11 21" id="KW-0547">Nucleotide-binding</keyword>
<sequence length="912" mass="101318">MARQPRLLRTYSRRAGYLRPLPQPDRWISPPQDRKRLFSSTSAASSAASSALSASSAAFTPSDDPDFSPPGKWPLQAFGKRPAWARRLRTRRKENRGPAGKENREPAGKENRKPENRGRGTRGRGKENREPLGKKKRSHSKEPRGRREEPRRSPPSLSSPSPCPSPSPSPPRGSRRRRQGPLCAARPPLLCSTPQWAPLLLSSTADSASAPGDSPVPRRRRSPLRLSSLLLSTTIEGGSALGEPRSQHRGSPERGSGQRPSLLSAGEEVPEWFRAQGSARSCEPQPGLRGSRRVLRSAVRGPCPAQAGPTPLKAPSTSPPLEGEPQPLVSCDSGTREEPSEVPSHLTRDSAKISSSCQRDLAKKYQLVPVVVLDPLEVPMRLKSMKLNNQADVQPACLQPGSPVGRQGILENKHKRTKGIPGEGSTCRKACISGFSASRWGRHTRLRPRRRKNKRQQQPNNSLFRLQTRQKLTRRRALEMSVGVRDNDSSLLNNSNSWARVRASLSFHKKKKVTTDESFCSSSLCTPSGKSQLSGYQASLSAGKAQGCSWFASSMVLLAPRDSSSVLELLLTDAEKVFGECNQEGPIAFEDCIPLNKMKDCKKIGEGVFGEVFQIDSERGPVALKIIPIEGTEKVNGEAQKSFGEILPEVIISKELSLLSEGSVNRTVGFIRLYSVHCVQGAYPRYLLQAWDKFHEETGSENDRPDFFGAQQLFMVLEFEFGGRDLERMRSSFSSVASARSILHQVTASLAVAEQELHFEHRDLHWGNVLVRRTELRELQYVLDGQTRSIPTAGLHVNIIDYTLSRLEKDGLTVFCDLSTDLVLFQGAGDPQFDIYRQMKEENSNSWTDYHPHSNVLWLHYLADKLLKAMCYKKKATTPALKKIKMQLSKFHKEVLTFESALDVLHHSSLFQ</sequence>
<comment type="catalytic activity">
    <reaction evidence="16">
        <text>L-threonyl-[protein] + ATP = O-phospho-L-threonyl-[protein] + ADP + H(+)</text>
        <dbReference type="Rhea" id="RHEA:46608"/>
        <dbReference type="Rhea" id="RHEA-COMP:11060"/>
        <dbReference type="Rhea" id="RHEA-COMP:11605"/>
        <dbReference type="ChEBI" id="CHEBI:15378"/>
        <dbReference type="ChEBI" id="CHEBI:30013"/>
        <dbReference type="ChEBI" id="CHEBI:30616"/>
        <dbReference type="ChEBI" id="CHEBI:61977"/>
        <dbReference type="ChEBI" id="CHEBI:456216"/>
        <dbReference type="EC" id="2.7.11.1"/>
    </reaction>
</comment>
<dbReference type="SMART" id="SM00220">
    <property type="entry name" value="S_TKc"/>
    <property type="match status" value="1"/>
</dbReference>
<evidence type="ECO:0000256" key="9">
    <source>
        <dbReference type="ARBA" id="ARBA00022553"/>
    </source>
</evidence>
<comment type="cofactor">
    <cofactor evidence="1">
        <name>Mg(2+)</name>
        <dbReference type="ChEBI" id="CHEBI:18420"/>
    </cofactor>
</comment>
<feature type="domain" description="Protein kinase" evidence="23">
    <location>
        <begin position="598"/>
        <end position="912"/>
    </location>
</feature>
<comment type="function">
    <text evidence="18">Serine/threonine-protein kinase that phosphorylates histone H3 at 'Thr-3' (H3T3ph) during mitosis. May act through H3T3ph to both position and modulate activation of AURKB and other components of the chromosomal passenger complex (CPC) at centromeres to ensure proper chromatid cohesion, metaphase alignment and normal progression through the cell cycle.</text>
</comment>
<evidence type="ECO:0000256" key="16">
    <source>
        <dbReference type="ARBA" id="ARBA00047899"/>
    </source>
</evidence>
<feature type="compositionally biased region" description="Basic and acidic residues" evidence="22">
    <location>
        <begin position="95"/>
        <end position="133"/>
    </location>
</feature>
<protein>
    <recommendedName>
        <fullName evidence="19">Serine/threonine-protein kinase haspin</fullName>
        <ecNumber evidence="5">2.7.11.1</ecNumber>
    </recommendedName>
    <alternativeName>
        <fullName evidence="20">Germ cell-specific gene 2 protein</fullName>
    </alternativeName>
</protein>
<dbReference type="PROSITE" id="PS50011">
    <property type="entry name" value="PROTEIN_KINASE_DOM"/>
    <property type="match status" value="1"/>
</dbReference>
<dbReference type="GO" id="GO:0072354">
    <property type="term" value="F:histone H3T3 kinase activity"/>
    <property type="evidence" value="ECO:0007669"/>
    <property type="project" value="TreeGrafter"/>
</dbReference>
<feature type="compositionally biased region" description="Low complexity" evidence="22">
    <location>
        <begin position="39"/>
        <end position="62"/>
    </location>
</feature>
<keyword evidence="25" id="KW-1185">Reference proteome</keyword>
<dbReference type="PROSITE" id="PS00107">
    <property type="entry name" value="PROTEIN_KINASE_ATP"/>
    <property type="match status" value="1"/>
</dbReference>
<keyword evidence="10" id="KW-0808">Transferase</keyword>
<keyword evidence="12" id="KW-0418">Kinase</keyword>
<dbReference type="GO" id="GO:0005694">
    <property type="term" value="C:chromosome"/>
    <property type="evidence" value="ECO:0007669"/>
    <property type="project" value="UniProtKB-SubCell"/>
</dbReference>
<keyword evidence="6" id="KW-0158">Chromosome</keyword>
<feature type="compositionally biased region" description="Pro residues" evidence="22">
    <location>
        <begin position="161"/>
        <end position="171"/>
    </location>
</feature>
<dbReference type="InterPro" id="IPR000719">
    <property type="entry name" value="Prot_kinase_dom"/>
</dbReference>
<evidence type="ECO:0000256" key="3">
    <source>
        <dbReference type="ARBA" id="ARBA00004186"/>
    </source>
</evidence>
<evidence type="ECO:0000256" key="10">
    <source>
        <dbReference type="ARBA" id="ARBA00022679"/>
    </source>
</evidence>
<evidence type="ECO:0000256" key="14">
    <source>
        <dbReference type="ARBA" id="ARBA00023212"/>
    </source>
</evidence>
<dbReference type="GO" id="GO:0035556">
    <property type="term" value="P:intracellular signal transduction"/>
    <property type="evidence" value="ECO:0007669"/>
    <property type="project" value="TreeGrafter"/>
</dbReference>
<evidence type="ECO:0000313" key="25">
    <source>
        <dbReference type="Proteomes" id="UP000694408"/>
    </source>
</evidence>
<comment type="catalytic activity">
    <reaction evidence="17">
        <text>L-seryl-[protein] + ATP = O-phospho-L-seryl-[protein] + ADP + H(+)</text>
        <dbReference type="Rhea" id="RHEA:17989"/>
        <dbReference type="Rhea" id="RHEA-COMP:9863"/>
        <dbReference type="Rhea" id="RHEA-COMP:11604"/>
        <dbReference type="ChEBI" id="CHEBI:15378"/>
        <dbReference type="ChEBI" id="CHEBI:29999"/>
        <dbReference type="ChEBI" id="CHEBI:30616"/>
        <dbReference type="ChEBI" id="CHEBI:83421"/>
        <dbReference type="ChEBI" id="CHEBI:456216"/>
        <dbReference type="EC" id="2.7.11.1"/>
    </reaction>
</comment>
<evidence type="ECO:0000256" key="19">
    <source>
        <dbReference type="ARBA" id="ARBA00069281"/>
    </source>
</evidence>
<dbReference type="GO" id="GO:0005634">
    <property type="term" value="C:nucleus"/>
    <property type="evidence" value="ECO:0007669"/>
    <property type="project" value="UniProtKB-SubCell"/>
</dbReference>
<keyword evidence="9" id="KW-0597">Phosphoprotein</keyword>
<dbReference type="GO" id="GO:0005819">
    <property type="term" value="C:spindle"/>
    <property type="evidence" value="ECO:0007669"/>
    <property type="project" value="UniProtKB-SubCell"/>
</dbReference>
<reference evidence="24" key="1">
    <citation type="submission" date="2025-08" db="UniProtKB">
        <authorList>
            <consortium name="Ensembl"/>
        </authorList>
    </citation>
    <scope>IDENTIFICATION</scope>
</reference>
<dbReference type="FunFam" id="1.10.510.10:FF:000401">
    <property type="entry name" value="serine/threonine-protein kinase haspin"/>
    <property type="match status" value="1"/>
</dbReference>
<evidence type="ECO:0000256" key="12">
    <source>
        <dbReference type="ARBA" id="ARBA00022777"/>
    </source>
</evidence>
<feature type="compositionally biased region" description="Basic and acidic residues" evidence="22">
    <location>
        <begin position="140"/>
        <end position="152"/>
    </location>
</feature>
<keyword evidence="8" id="KW-0723">Serine/threonine-protein kinase</keyword>
<dbReference type="PANTHER" id="PTHR24419">
    <property type="entry name" value="INTERLEUKIN-1 RECEPTOR-ASSOCIATED KINASE"/>
    <property type="match status" value="1"/>
</dbReference>
<dbReference type="GO" id="GO:1901991">
    <property type="term" value="P:negative regulation of mitotic cell cycle phase transition"/>
    <property type="evidence" value="ECO:0007669"/>
    <property type="project" value="UniProtKB-ARBA"/>
</dbReference>
<keyword evidence="13 21" id="KW-0067">ATP-binding</keyword>
<reference evidence="24" key="2">
    <citation type="submission" date="2025-09" db="UniProtKB">
        <authorList>
            <consortium name="Ensembl"/>
        </authorList>
    </citation>
    <scope>IDENTIFICATION</scope>
</reference>
<evidence type="ECO:0000259" key="23">
    <source>
        <dbReference type="PROSITE" id="PS50011"/>
    </source>
</evidence>
<evidence type="ECO:0000256" key="22">
    <source>
        <dbReference type="SAM" id="MobiDB-lite"/>
    </source>
</evidence>
<evidence type="ECO:0000256" key="4">
    <source>
        <dbReference type="ARBA" id="ARBA00004286"/>
    </source>
</evidence>
<evidence type="ECO:0000256" key="21">
    <source>
        <dbReference type="PROSITE-ProRule" id="PRU10141"/>
    </source>
</evidence>
<organism evidence="24 25">
    <name type="scientific">Junco hyemalis</name>
    <name type="common">Dark-eyed junco</name>
    <dbReference type="NCBI Taxonomy" id="40217"/>
    <lineage>
        <taxon>Eukaryota</taxon>
        <taxon>Metazoa</taxon>
        <taxon>Chordata</taxon>
        <taxon>Craniata</taxon>
        <taxon>Vertebrata</taxon>
        <taxon>Euteleostomi</taxon>
        <taxon>Archelosauria</taxon>
        <taxon>Archosauria</taxon>
        <taxon>Dinosauria</taxon>
        <taxon>Saurischia</taxon>
        <taxon>Theropoda</taxon>
        <taxon>Coelurosauria</taxon>
        <taxon>Aves</taxon>
        <taxon>Neognathae</taxon>
        <taxon>Neoaves</taxon>
        <taxon>Telluraves</taxon>
        <taxon>Australaves</taxon>
        <taxon>Passeriformes</taxon>
        <taxon>Passerellidae</taxon>
        <taxon>Junco</taxon>
    </lineage>
</organism>
<evidence type="ECO:0000256" key="17">
    <source>
        <dbReference type="ARBA" id="ARBA00048679"/>
    </source>
</evidence>
<keyword evidence="7" id="KW-0963">Cytoplasm</keyword>
<evidence type="ECO:0000256" key="13">
    <source>
        <dbReference type="ARBA" id="ARBA00022840"/>
    </source>
</evidence>
<keyword evidence="14" id="KW-0206">Cytoskeleton</keyword>
<feature type="compositionally biased region" description="Basic residues" evidence="22">
    <location>
        <begin position="83"/>
        <end position="94"/>
    </location>
</feature>
<evidence type="ECO:0000256" key="1">
    <source>
        <dbReference type="ARBA" id="ARBA00001946"/>
    </source>
</evidence>
<dbReference type="AlphaFoldDB" id="A0A8C5IGS8"/>
<dbReference type="InterPro" id="IPR017441">
    <property type="entry name" value="Protein_kinase_ATP_BS"/>
</dbReference>
<name>A0A8C5IGS8_JUNHY</name>
<dbReference type="GO" id="GO:0005737">
    <property type="term" value="C:cytoplasm"/>
    <property type="evidence" value="ECO:0007669"/>
    <property type="project" value="TreeGrafter"/>
</dbReference>
<feature type="binding site" evidence="21">
    <location>
        <position position="625"/>
    </location>
    <ligand>
        <name>ATP</name>
        <dbReference type="ChEBI" id="CHEBI:30616"/>
    </ligand>
</feature>
<dbReference type="OMA" id="FSASRWG"/>
<dbReference type="Pfam" id="PF12330">
    <property type="entry name" value="Haspin_kinase"/>
    <property type="match status" value="1"/>
</dbReference>
<dbReference type="Proteomes" id="UP000694408">
    <property type="component" value="Unplaced"/>
</dbReference>
<dbReference type="EC" id="2.7.11.1" evidence="5"/>
<dbReference type="GO" id="GO:0051276">
    <property type="term" value="P:chromosome organization"/>
    <property type="evidence" value="ECO:0007669"/>
    <property type="project" value="UniProtKB-ARBA"/>
</dbReference>
<feature type="region of interest" description="Disordered" evidence="22">
    <location>
        <begin position="301"/>
        <end position="351"/>
    </location>
</feature>
<dbReference type="Gene3D" id="1.10.510.10">
    <property type="entry name" value="Transferase(Phosphotransferase) domain 1"/>
    <property type="match status" value="1"/>
</dbReference>
<dbReference type="SUPFAM" id="SSF56112">
    <property type="entry name" value="Protein kinase-like (PK-like)"/>
    <property type="match status" value="1"/>
</dbReference>
<dbReference type="Ensembl" id="ENSJHYT00000004944.1">
    <property type="protein sequence ID" value="ENSJHYP00000004016.1"/>
    <property type="gene ID" value="ENSJHYG00000003320.1"/>
</dbReference>
<evidence type="ECO:0000256" key="20">
    <source>
        <dbReference type="ARBA" id="ARBA00081741"/>
    </source>
</evidence>
<evidence type="ECO:0000256" key="15">
    <source>
        <dbReference type="ARBA" id="ARBA00023242"/>
    </source>
</evidence>
<evidence type="ECO:0000256" key="6">
    <source>
        <dbReference type="ARBA" id="ARBA00022454"/>
    </source>
</evidence>
<evidence type="ECO:0000256" key="11">
    <source>
        <dbReference type="ARBA" id="ARBA00022741"/>
    </source>
</evidence>
<dbReference type="GO" id="GO:0005524">
    <property type="term" value="F:ATP binding"/>
    <property type="evidence" value="ECO:0007669"/>
    <property type="project" value="UniProtKB-UniRule"/>
</dbReference>
<feature type="region of interest" description="Disordered" evidence="22">
    <location>
        <begin position="12"/>
        <end position="190"/>
    </location>
</feature>
<dbReference type="Gene3D" id="3.30.200.20">
    <property type="entry name" value="Phosphorylase Kinase, domain 1"/>
    <property type="match status" value="1"/>
</dbReference>
<evidence type="ECO:0000256" key="8">
    <source>
        <dbReference type="ARBA" id="ARBA00022527"/>
    </source>
</evidence>
<dbReference type="InterPro" id="IPR011009">
    <property type="entry name" value="Kinase-like_dom_sf"/>
</dbReference>
<feature type="region of interest" description="Disordered" evidence="22">
    <location>
        <begin position="202"/>
        <end position="270"/>
    </location>
</feature>
<evidence type="ECO:0000256" key="18">
    <source>
        <dbReference type="ARBA" id="ARBA00053811"/>
    </source>
</evidence>
<keyword evidence="15" id="KW-0539">Nucleus</keyword>
<proteinExistence type="predicted"/>
<comment type="subcellular location">
    <subcellularLocation>
        <location evidence="4">Chromosome</location>
    </subcellularLocation>
    <subcellularLocation>
        <location evidence="3">Cytoplasm</location>
        <location evidence="3">Cytoskeleton</location>
        <location evidence="3">Spindle</location>
    </subcellularLocation>
    <subcellularLocation>
        <location evidence="2">Nucleus</location>
    </subcellularLocation>
</comment>
<evidence type="ECO:0000256" key="2">
    <source>
        <dbReference type="ARBA" id="ARBA00004123"/>
    </source>
</evidence>
<evidence type="ECO:0000313" key="24">
    <source>
        <dbReference type="Ensembl" id="ENSJHYP00000004016.1"/>
    </source>
</evidence>
<dbReference type="PANTHER" id="PTHR24419:SF18">
    <property type="entry name" value="SERINE_THREONINE-PROTEIN KINASE HASPIN"/>
    <property type="match status" value="1"/>
</dbReference>
<dbReference type="SMART" id="SM01331">
    <property type="entry name" value="DUF3635"/>
    <property type="match status" value="1"/>
</dbReference>
<accession>A0A8C5IGS8</accession>
<dbReference type="InterPro" id="IPR024604">
    <property type="entry name" value="GSG2_C"/>
</dbReference>
<evidence type="ECO:0000256" key="5">
    <source>
        <dbReference type="ARBA" id="ARBA00012513"/>
    </source>
</evidence>